<dbReference type="AlphaFoldDB" id="A0A939DWY6"/>
<dbReference type="SUPFAM" id="SSF48452">
    <property type="entry name" value="TPR-like"/>
    <property type="match status" value="2"/>
</dbReference>
<dbReference type="Pfam" id="PF17128">
    <property type="entry name" value="DUF5107"/>
    <property type="match status" value="1"/>
</dbReference>
<dbReference type="Gene3D" id="1.25.40.10">
    <property type="entry name" value="Tetratricopeptide repeat domain"/>
    <property type="match status" value="2"/>
</dbReference>
<dbReference type="InterPro" id="IPR033396">
    <property type="entry name" value="DUF5107"/>
</dbReference>
<accession>A0A939DWY6</accession>
<evidence type="ECO:0000259" key="1">
    <source>
        <dbReference type="Pfam" id="PF17128"/>
    </source>
</evidence>
<feature type="domain" description="DUF5107" evidence="1">
    <location>
        <begin position="62"/>
        <end position="373"/>
    </location>
</feature>
<dbReference type="EMBL" id="JAEMWU010000003">
    <property type="protein sequence ID" value="MBN8206846.1"/>
    <property type="molecule type" value="Genomic_DNA"/>
</dbReference>
<organism evidence="2 3">
    <name type="scientific">Microbacterium esteraromaticum</name>
    <dbReference type="NCBI Taxonomy" id="57043"/>
    <lineage>
        <taxon>Bacteria</taxon>
        <taxon>Bacillati</taxon>
        <taxon>Actinomycetota</taxon>
        <taxon>Actinomycetes</taxon>
        <taxon>Micrococcales</taxon>
        <taxon>Microbacteriaceae</taxon>
        <taxon>Microbacterium</taxon>
    </lineage>
</organism>
<comment type="caution">
    <text evidence="2">The sequence shown here is derived from an EMBL/GenBank/DDBJ whole genome shotgun (WGS) entry which is preliminary data.</text>
</comment>
<reference evidence="2" key="1">
    <citation type="submission" date="2020-12" db="EMBL/GenBank/DDBJ databases">
        <title>PHA producing bacteria isolated from mangrove.</title>
        <authorList>
            <person name="Zheng W."/>
            <person name="Yu S."/>
            <person name="Huang Y."/>
        </authorList>
    </citation>
    <scope>NUCLEOTIDE SEQUENCE</scope>
    <source>
        <strain evidence="2">GN8-5</strain>
    </source>
</reference>
<sequence length="1101" mass="120136">MTSSPQSIVLPDPPASERAILEAGGVACWEQPITIDTYAAAEPDRYPAFLDRRVYQGSSGRIYPMPFVDRIEKEAAPRTWRAIHLENQWVRLVMLPELGGRIHVGYDKTCDYDFFYRNNVIKPALVGVAGPWVSGGVEFNWPQHHRPATHLPVETRVERRQDGTVIVWHSDLDPLQRMRATHGISLRGDSALIGLEARLVNRTDVPQTFLWWANVAARAHDRYQSFFPTDVGYVADHARRAITAFPAADRPYYGVDYAALAQQTPGADRIDFYGNVPVPTSYMITDTVDDFFGGYDHDARAGFVHWADRAIAPGKKMWTWGNGPVGHAWDRHLTDHDGPYVELMAGVFTDNQPDFTWLRPGETRSFAQYWYPIQRIGPAVQATREAAIGLEVDDRRVRVGVATTGVHSAVRISVRREDMTIVEWTSPVSPGAPFVDEVLLTAPATREDIEVVVTSADTGVHELVHWRAHDAAVVEPWVASEPPEPAGIESNDELVVTARHLVQYRHPTRAAEPYFREAVCRDPGDARAHEGLARLCFSRGEYLAALEHLDAAQARETRRNLNPEHGGVSLLRGLVLERLERWSDAADAFGKASWDSALRTPAALGRARLALRAGDAQRSLELAEQAATHDPLSTQLLAARVVALRALGADQRARDLLASARDADPLDPLLAALDDALDPLDPRTLLTMAHEVHRYGDHARGIRLAERAASAGPSAFGNPAPMAAYAVAAFLDGAGAHREAAMARGRARAVGARLAFPAGLDDHDVLCRALAAEADDARANGMLGCWLLDAGRTGAALEALDRAIEQGAEDPVVWRNAAVALVNAGGDLDLADARYASALERSGAADARLVYERDQLAGLRGVDPADRLEAIERAGAEVLIRDDLMVAYLGLLVDLDRAEQALEVLQRREFQPFEGGEGTVLAVFDRASAAVAREVLARDPERARRLLRAGVVPPQNLGEGRHPADIVAERFVLLGDAEAALGDDRAAAVSWCRATAVDTALAAEGHRITASDVWIGRAHLRLGEWAQAARVWDALEARAAELEAAADRSDYFATSMPELLLFSVDTVERRLQEARALRDLAAEGRREAAAGGGSGTMRAAP</sequence>
<dbReference type="InterPro" id="IPR011990">
    <property type="entry name" value="TPR-like_helical_dom_sf"/>
</dbReference>
<proteinExistence type="predicted"/>
<dbReference type="RefSeq" id="WP_206824646.1">
    <property type="nucleotide sequence ID" value="NZ_JAEMWU010000003.1"/>
</dbReference>
<evidence type="ECO:0000313" key="3">
    <source>
        <dbReference type="Proteomes" id="UP000664385"/>
    </source>
</evidence>
<gene>
    <name evidence="2" type="ORF">JF543_12885</name>
</gene>
<name>A0A939DWY6_9MICO</name>
<protein>
    <submittedName>
        <fullName evidence="2">DUF5107 domain-containing protein</fullName>
    </submittedName>
</protein>
<evidence type="ECO:0000313" key="2">
    <source>
        <dbReference type="EMBL" id="MBN8206846.1"/>
    </source>
</evidence>
<dbReference type="Proteomes" id="UP000664385">
    <property type="component" value="Unassembled WGS sequence"/>
</dbReference>